<sequence>MTVGGRLVSVSICIPGMQLNIVIVVITLDEYQMLKEGDRVLVCLSGSSSSLCLLHLLKQFCNARQLKVELAAITVGSGDSGVDPRSLMLYLKDLGVTYFYEPLASDTPLNEQLLRHACRRQFNVLAMASTLDKLADRFLTSLLQRGELNALPAVQAAGEVTKSLEGDVRIIRPLLFLREKTFDEFATTERLPSRTSRLSSEPSEGSLREFLQQQELVNPLIYHNIQNALRPIISLRLGEDI</sequence>
<evidence type="ECO:0000256" key="1">
    <source>
        <dbReference type="SAM" id="Phobius"/>
    </source>
</evidence>
<proteinExistence type="predicted"/>
<dbReference type="EnsemblMetazoa" id="AFAF014182-RA">
    <property type="protein sequence ID" value="AFAF014182-PA"/>
    <property type="gene ID" value="AFAF014182"/>
</dbReference>
<organism evidence="2 3">
    <name type="scientific">Anopheles farauti</name>
    <dbReference type="NCBI Taxonomy" id="69004"/>
    <lineage>
        <taxon>Eukaryota</taxon>
        <taxon>Metazoa</taxon>
        <taxon>Ecdysozoa</taxon>
        <taxon>Arthropoda</taxon>
        <taxon>Hexapoda</taxon>
        <taxon>Insecta</taxon>
        <taxon>Pterygota</taxon>
        <taxon>Neoptera</taxon>
        <taxon>Endopterygota</taxon>
        <taxon>Diptera</taxon>
        <taxon>Nematocera</taxon>
        <taxon>Culicoidea</taxon>
        <taxon>Culicidae</taxon>
        <taxon>Anophelinae</taxon>
        <taxon>Anopheles</taxon>
    </lineage>
</organism>
<keyword evidence="1" id="KW-1133">Transmembrane helix</keyword>
<dbReference type="STRING" id="69004.A0A182QPB9"/>
<keyword evidence="3" id="KW-1185">Reference proteome</keyword>
<dbReference type="InterPro" id="IPR014729">
    <property type="entry name" value="Rossmann-like_a/b/a_fold"/>
</dbReference>
<evidence type="ECO:0000313" key="3">
    <source>
        <dbReference type="Proteomes" id="UP000075886"/>
    </source>
</evidence>
<dbReference type="SUPFAM" id="SSF52402">
    <property type="entry name" value="Adenine nucleotide alpha hydrolases-like"/>
    <property type="match status" value="1"/>
</dbReference>
<dbReference type="PANTHER" id="PTHR43686:SF1">
    <property type="entry name" value="AMINOTRAN_5 DOMAIN-CONTAINING PROTEIN"/>
    <property type="match status" value="1"/>
</dbReference>
<reference evidence="3" key="1">
    <citation type="submission" date="2014-01" db="EMBL/GenBank/DDBJ databases">
        <title>The Genome Sequence of Anopheles farauti FAR1 (V2).</title>
        <authorList>
            <consortium name="The Broad Institute Genomics Platform"/>
            <person name="Neafsey D.E."/>
            <person name="Besansky N."/>
            <person name="Howell P."/>
            <person name="Walton C."/>
            <person name="Young S.K."/>
            <person name="Zeng Q."/>
            <person name="Gargeya S."/>
            <person name="Fitzgerald M."/>
            <person name="Haas B."/>
            <person name="Abouelleil A."/>
            <person name="Allen A.W."/>
            <person name="Alvarado L."/>
            <person name="Arachchi H.M."/>
            <person name="Berlin A.M."/>
            <person name="Chapman S.B."/>
            <person name="Gainer-Dewar J."/>
            <person name="Goldberg J."/>
            <person name="Griggs A."/>
            <person name="Gujja S."/>
            <person name="Hansen M."/>
            <person name="Howarth C."/>
            <person name="Imamovic A."/>
            <person name="Ireland A."/>
            <person name="Larimer J."/>
            <person name="McCowan C."/>
            <person name="Murphy C."/>
            <person name="Pearson M."/>
            <person name="Poon T.W."/>
            <person name="Priest M."/>
            <person name="Roberts A."/>
            <person name="Saif S."/>
            <person name="Shea T."/>
            <person name="Sisk P."/>
            <person name="Sykes S."/>
            <person name="Wortman J."/>
            <person name="Nusbaum C."/>
            <person name="Birren B."/>
        </authorList>
    </citation>
    <scope>NUCLEOTIDE SEQUENCE [LARGE SCALE GENOMIC DNA]</scope>
    <source>
        <strain evidence="3">FAR1</strain>
    </source>
</reference>
<dbReference type="AlphaFoldDB" id="A0A182QPB9"/>
<dbReference type="EMBL" id="AXCN02000298">
    <property type="status" value="NOT_ANNOTATED_CDS"/>
    <property type="molecule type" value="Genomic_DNA"/>
</dbReference>
<keyword evidence="1" id="KW-0812">Transmembrane</keyword>
<dbReference type="VEuPathDB" id="VectorBase:AFAF014182"/>
<keyword evidence="1" id="KW-0472">Membrane</keyword>
<feature type="transmembrane region" description="Helical" evidence="1">
    <location>
        <begin position="6"/>
        <end position="28"/>
    </location>
</feature>
<dbReference type="Proteomes" id="UP000075886">
    <property type="component" value="Unassembled WGS sequence"/>
</dbReference>
<protein>
    <submittedName>
        <fullName evidence="2">Uncharacterized protein</fullName>
    </submittedName>
</protein>
<name>A0A182QPB9_9DIPT</name>
<accession>A0A182QPB9</accession>
<dbReference type="PANTHER" id="PTHR43686">
    <property type="entry name" value="SULFURTRANSFERASE-RELATED"/>
    <property type="match status" value="1"/>
</dbReference>
<reference evidence="2" key="2">
    <citation type="submission" date="2020-05" db="UniProtKB">
        <authorList>
            <consortium name="EnsemblMetazoa"/>
        </authorList>
    </citation>
    <scope>IDENTIFICATION</scope>
    <source>
        <strain evidence="2">FAR1</strain>
    </source>
</reference>
<dbReference type="Gene3D" id="3.40.50.620">
    <property type="entry name" value="HUPs"/>
    <property type="match status" value="1"/>
</dbReference>
<evidence type="ECO:0000313" key="2">
    <source>
        <dbReference type="EnsemblMetazoa" id="AFAF014182-PA"/>
    </source>
</evidence>